<reference evidence="1" key="1">
    <citation type="submission" date="2006-10" db="EMBL/GenBank/DDBJ databases">
        <title>Complete sequence of Solibacter usitatus Ellin6076.</title>
        <authorList>
            <consortium name="US DOE Joint Genome Institute"/>
            <person name="Copeland A."/>
            <person name="Lucas S."/>
            <person name="Lapidus A."/>
            <person name="Barry K."/>
            <person name="Detter J.C."/>
            <person name="Glavina del Rio T."/>
            <person name="Hammon N."/>
            <person name="Israni S."/>
            <person name="Dalin E."/>
            <person name="Tice H."/>
            <person name="Pitluck S."/>
            <person name="Thompson L.S."/>
            <person name="Brettin T."/>
            <person name="Bruce D."/>
            <person name="Han C."/>
            <person name="Tapia R."/>
            <person name="Gilna P."/>
            <person name="Schmutz J."/>
            <person name="Larimer F."/>
            <person name="Land M."/>
            <person name="Hauser L."/>
            <person name="Kyrpides N."/>
            <person name="Mikhailova N."/>
            <person name="Janssen P.H."/>
            <person name="Kuske C.R."/>
            <person name="Richardson P."/>
        </authorList>
    </citation>
    <scope>NUCLEOTIDE SEQUENCE</scope>
    <source>
        <strain evidence="1">Ellin6076</strain>
    </source>
</reference>
<gene>
    <name evidence="1" type="ordered locus">Acid_4133</name>
</gene>
<sequence precursor="true">MTVWNIGIACASVALLGILSHGSIAYADMRIELFSVANLHASEDAGRIVAAIEHTRLGPPEDPWQEELLAASKGSFKSAFTSPVGELVGMATVKATEGDVFIANWETGGGGHGIRGFWAWDTPEHNWFVLQCDPAEFASAARAEGFLSEVLRFAFTPSTRLQLKYAPGETFLHGDGVIYARHRGGEYFVHGFRSGENAYLLVQVGKAPFMYHYPEGGAYVRERFPPLKALIEGWTKTRLLDEIDRTWQTRGPGMYNNARDRILLAAATTHGLNGADVKRLILSQKAPDAEALELRTSAVMRALLATHQVDRNREAIEEITLELGRRSEVGPGPVASILRSLESVEADYTDLALKCLKSCIYSDGPLSYLAKRGNTEETYSIVKAATVSRLADGMQRSALKAIRDRFDQAKNVR</sequence>
<organism evidence="1">
    <name type="scientific">Solibacter usitatus (strain Ellin6076)</name>
    <dbReference type="NCBI Taxonomy" id="234267"/>
    <lineage>
        <taxon>Bacteria</taxon>
        <taxon>Pseudomonadati</taxon>
        <taxon>Acidobacteriota</taxon>
        <taxon>Terriglobia</taxon>
        <taxon>Bryobacterales</taxon>
        <taxon>Solibacteraceae</taxon>
        <taxon>Candidatus Solibacter</taxon>
    </lineage>
</organism>
<name>Q01Z18_SOLUE</name>
<protein>
    <submittedName>
        <fullName evidence="1">Uncharacterized protein</fullName>
    </submittedName>
</protein>
<dbReference type="HOGENOM" id="CLU_665482_0_0_0"/>
<dbReference type="KEGG" id="sus:Acid_4133"/>
<accession>Q01Z18</accession>
<evidence type="ECO:0000313" key="1">
    <source>
        <dbReference type="EMBL" id="ABJ85097.1"/>
    </source>
</evidence>
<dbReference type="EMBL" id="CP000473">
    <property type="protein sequence ID" value="ABJ85097.1"/>
    <property type="molecule type" value="Genomic_DNA"/>
</dbReference>
<dbReference type="InParanoid" id="Q01Z18"/>
<proteinExistence type="predicted"/>
<dbReference type="AlphaFoldDB" id="Q01Z18"/>